<keyword evidence="1" id="KW-0732">Signal</keyword>
<dbReference type="InterPro" id="IPR036844">
    <property type="entry name" value="Hint_dom_sf"/>
</dbReference>
<dbReference type="GO" id="GO:0016539">
    <property type="term" value="P:intein-mediated protein splicing"/>
    <property type="evidence" value="ECO:0007669"/>
    <property type="project" value="InterPro"/>
</dbReference>
<organism evidence="3 4">
    <name type="scientific">Rhodopirellula islandica</name>
    <dbReference type="NCBI Taxonomy" id="595434"/>
    <lineage>
        <taxon>Bacteria</taxon>
        <taxon>Pseudomonadati</taxon>
        <taxon>Planctomycetota</taxon>
        <taxon>Planctomycetia</taxon>
        <taxon>Pirellulales</taxon>
        <taxon>Pirellulaceae</taxon>
        <taxon>Rhodopirellula</taxon>
    </lineage>
</organism>
<dbReference type="CDD" id="cd00081">
    <property type="entry name" value="Hint"/>
    <property type="match status" value="1"/>
</dbReference>
<comment type="caution">
    <text evidence="3">The sequence shown here is derived from an EMBL/GenBank/DDBJ whole genome shotgun (WGS) entry which is preliminary data.</text>
</comment>
<evidence type="ECO:0000313" key="3">
    <source>
        <dbReference type="EMBL" id="KLU06238.1"/>
    </source>
</evidence>
<dbReference type="InterPro" id="IPR006141">
    <property type="entry name" value="Intein_N"/>
</dbReference>
<feature type="chain" id="PRO_5005248690" evidence="1">
    <location>
        <begin position="30"/>
        <end position="647"/>
    </location>
</feature>
<evidence type="ECO:0000256" key="1">
    <source>
        <dbReference type="SAM" id="SignalP"/>
    </source>
</evidence>
<dbReference type="Gene3D" id="2.170.16.10">
    <property type="entry name" value="Hedgehog/Intein (Hint) domain"/>
    <property type="match status" value="1"/>
</dbReference>
<dbReference type="Pfam" id="PF07591">
    <property type="entry name" value="PT-HINT"/>
    <property type="match status" value="1"/>
</dbReference>
<dbReference type="AlphaFoldDB" id="A0A0J1BIF7"/>
<name>A0A0J1BIF7_RHOIS</name>
<dbReference type="PATRIC" id="fig|595434.4.peg.1386"/>
<dbReference type="SUPFAM" id="SSF51294">
    <property type="entry name" value="Hedgehog/intein (Hint) domain"/>
    <property type="match status" value="1"/>
</dbReference>
<sequence length="647" mass="71519">MNMKATRLKPRFGVRYSMGIFLVGATCVAATGIESQAVAADATWSEQLVQASSVGNVQLREQLLQNPLADSEAQSLANALKGRLKDSDGQWVSIEESVQDDVRSNRIAEYERRRDSLEDTAEDHWRLSRWCRTAHMPGRSRAHAVRVIELDRNHAAAHRYLGNVQVGDVWVAAEEAIEQQKELRATQQNLRIHSPKIRAIVEAFQSKDAGRKQKARKQLERIDTPAAIDAVLQQASVGSDEFAIAAVHWLGEREEANAAVALARLAVFDQRRGLRDLATQQLKTIDPALFVPTLLDWCQGTVESTHSLVFNEGDRSYQVVRQYRREDAEGVKVLDSVTQVFAVQGGVSSGGVIASRDAVESLQAESARDASVVRSEAEQFNERSRFLQSRTAAVIQQLDSSFSGEQSAESMRDWWHEYRGYGDTGIPPVERRLVRNVAYRAVGNTAPIGASPTRVRTLSFFSESPKSAPSEPQEPMTWAQKRAAAIPDAKIGVYVRPSRDCLVAGTPVWTDRGMRPVESLRLGDQVLSCDEHTGELSYQSVLRRTVREPEPLTKIQLRSEEIVASKGHPFWVIGRGWTTTEQLVPGDALHGADGVAVIESLSSASADETYNLVVDKNHSYFVGKSRILSHDAEVERPDGIAMPGVAL</sequence>
<accession>A0A0J1BIF7</accession>
<feature type="domain" description="Hint" evidence="2">
    <location>
        <begin position="499"/>
        <end position="593"/>
    </location>
</feature>
<dbReference type="EMBL" id="LECT01000015">
    <property type="protein sequence ID" value="KLU06238.1"/>
    <property type="molecule type" value="Genomic_DNA"/>
</dbReference>
<gene>
    <name evidence="3" type="ORF">RISK_001449</name>
</gene>
<keyword evidence="4" id="KW-1185">Reference proteome</keyword>
<reference evidence="3" key="1">
    <citation type="submission" date="2015-05" db="EMBL/GenBank/DDBJ databases">
        <title>Permanent draft genome of Rhodopirellula islandicus K833.</title>
        <authorList>
            <person name="Kizina J."/>
            <person name="Richter M."/>
            <person name="Glockner F.O."/>
            <person name="Harder J."/>
        </authorList>
    </citation>
    <scope>NUCLEOTIDE SEQUENCE [LARGE SCALE GENOMIC DNA]</scope>
    <source>
        <strain evidence="3">K833</strain>
    </source>
</reference>
<protein>
    <submittedName>
        <fullName evidence="3">Hemagglutinin-like protein</fullName>
    </submittedName>
</protein>
<dbReference type="STRING" id="595434.RISK_001449"/>
<feature type="signal peptide" evidence="1">
    <location>
        <begin position="1"/>
        <end position="29"/>
    </location>
</feature>
<evidence type="ECO:0000313" key="4">
    <source>
        <dbReference type="Proteomes" id="UP000036367"/>
    </source>
</evidence>
<dbReference type="Proteomes" id="UP000036367">
    <property type="component" value="Unassembled WGS sequence"/>
</dbReference>
<evidence type="ECO:0000259" key="2">
    <source>
        <dbReference type="SMART" id="SM00306"/>
    </source>
</evidence>
<dbReference type="InterPro" id="IPR003587">
    <property type="entry name" value="Hint_dom_N"/>
</dbReference>
<dbReference type="PROSITE" id="PS50817">
    <property type="entry name" value="INTEIN_N_TER"/>
    <property type="match status" value="1"/>
</dbReference>
<dbReference type="SMART" id="SM00306">
    <property type="entry name" value="HintN"/>
    <property type="match status" value="1"/>
</dbReference>
<proteinExistence type="predicted"/>